<keyword evidence="1" id="KW-0805">Transcription regulation</keyword>
<dbReference type="PANTHER" id="PTHR44688:SF16">
    <property type="entry name" value="DNA-BINDING TRANSCRIPTIONAL ACTIVATOR DEVR_DOSR"/>
    <property type="match status" value="1"/>
</dbReference>
<keyword evidence="8" id="KW-1185">Reference proteome</keyword>
<keyword evidence="3" id="KW-0804">Transcription</keyword>
<comment type="caution">
    <text evidence="7">The sequence shown here is derived from an EMBL/GenBank/DDBJ whole genome shotgun (WGS) entry which is preliminary data.</text>
</comment>
<keyword evidence="2" id="KW-0238">DNA-binding</keyword>
<proteinExistence type="predicted"/>
<dbReference type="PROSITE" id="PS50043">
    <property type="entry name" value="HTH_LUXR_2"/>
    <property type="match status" value="1"/>
</dbReference>
<dbReference type="RefSeq" id="WP_160752998.1">
    <property type="nucleotide sequence ID" value="NZ_WTYA01000005.1"/>
</dbReference>
<dbReference type="InterPro" id="IPR000792">
    <property type="entry name" value="Tscrpt_reg_LuxR_C"/>
</dbReference>
<organism evidence="7 8">
    <name type="scientific">Qipengyuania algicida</name>
    <dbReference type="NCBI Taxonomy" id="1836209"/>
    <lineage>
        <taxon>Bacteria</taxon>
        <taxon>Pseudomonadati</taxon>
        <taxon>Pseudomonadota</taxon>
        <taxon>Alphaproteobacteria</taxon>
        <taxon>Sphingomonadales</taxon>
        <taxon>Erythrobacteraceae</taxon>
        <taxon>Qipengyuania</taxon>
    </lineage>
</organism>
<dbReference type="PANTHER" id="PTHR44688">
    <property type="entry name" value="DNA-BINDING TRANSCRIPTIONAL ACTIVATOR DEVR_DOSR"/>
    <property type="match status" value="1"/>
</dbReference>
<dbReference type="InterPro" id="IPR016032">
    <property type="entry name" value="Sig_transdc_resp-reg_C-effctor"/>
</dbReference>
<dbReference type="InterPro" id="IPR001789">
    <property type="entry name" value="Sig_transdc_resp-reg_receiver"/>
</dbReference>
<protein>
    <submittedName>
        <fullName evidence="7">Helix-turn-helix transcriptional regulator</fullName>
    </submittedName>
</protein>
<dbReference type="SMART" id="SM00421">
    <property type="entry name" value="HTH_LUXR"/>
    <property type="match status" value="1"/>
</dbReference>
<evidence type="ECO:0000259" key="6">
    <source>
        <dbReference type="PROSITE" id="PS50110"/>
    </source>
</evidence>
<reference evidence="7 8" key="1">
    <citation type="submission" date="2019-12" db="EMBL/GenBank/DDBJ databases">
        <title>Genomic-based taxomic classification of the family Erythrobacteraceae.</title>
        <authorList>
            <person name="Xu L."/>
        </authorList>
    </citation>
    <scope>NUCLEOTIDE SEQUENCE [LARGE SCALE GENOMIC DNA]</scope>
    <source>
        <strain evidence="7 8">KEMB 9005-328</strain>
    </source>
</reference>
<evidence type="ECO:0000313" key="7">
    <source>
        <dbReference type="EMBL" id="MXP28701.1"/>
    </source>
</evidence>
<dbReference type="SUPFAM" id="SSF46894">
    <property type="entry name" value="C-terminal effector domain of the bipartite response regulators"/>
    <property type="match status" value="1"/>
</dbReference>
<dbReference type="PROSITE" id="PS00622">
    <property type="entry name" value="HTH_LUXR_1"/>
    <property type="match status" value="1"/>
</dbReference>
<dbReference type="Gene3D" id="3.40.50.2300">
    <property type="match status" value="1"/>
</dbReference>
<sequence length="240" mass="26107">MAKDTTLHIIARSSAERATQARIGFDLGYHAEIYNDPTELEAHVPTSGVIILEDCEGPGSLVDIVAALERAGQWLPIIVTGAAPAPRRVVEAIKEGALDYIELPLTKSRLASSLEVIEQEAGPYCDARRRVIEARKRLENLTPREREVLDWLTQGSSNKVIARELDISPRTVEIHRANMMSKLGASHSAEAVRLCLEANMAVGIATSLTAHRNAEPSMLEVGNASGDSATIVMEPHRLFA</sequence>
<dbReference type="Pfam" id="PF00196">
    <property type="entry name" value="GerE"/>
    <property type="match status" value="1"/>
</dbReference>
<dbReference type="AlphaFoldDB" id="A0A845AIG2"/>
<dbReference type="Proteomes" id="UP000439780">
    <property type="component" value="Unassembled WGS sequence"/>
</dbReference>
<dbReference type="PRINTS" id="PR00038">
    <property type="entry name" value="HTHLUXR"/>
</dbReference>
<dbReference type="Gene3D" id="1.10.10.10">
    <property type="entry name" value="Winged helix-like DNA-binding domain superfamily/Winged helix DNA-binding domain"/>
    <property type="match status" value="1"/>
</dbReference>
<dbReference type="CDD" id="cd06170">
    <property type="entry name" value="LuxR_C_like"/>
    <property type="match status" value="1"/>
</dbReference>
<dbReference type="GO" id="GO:0000160">
    <property type="term" value="P:phosphorelay signal transduction system"/>
    <property type="evidence" value="ECO:0007669"/>
    <property type="project" value="InterPro"/>
</dbReference>
<evidence type="ECO:0000313" key="8">
    <source>
        <dbReference type="Proteomes" id="UP000439780"/>
    </source>
</evidence>
<dbReference type="GO" id="GO:0006355">
    <property type="term" value="P:regulation of DNA-templated transcription"/>
    <property type="evidence" value="ECO:0007669"/>
    <property type="project" value="InterPro"/>
</dbReference>
<dbReference type="SUPFAM" id="SSF52172">
    <property type="entry name" value="CheY-like"/>
    <property type="match status" value="1"/>
</dbReference>
<dbReference type="GO" id="GO:0003677">
    <property type="term" value="F:DNA binding"/>
    <property type="evidence" value="ECO:0007669"/>
    <property type="project" value="UniProtKB-KW"/>
</dbReference>
<name>A0A845AIG2_9SPHN</name>
<gene>
    <name evidence="7" type="ORF">GRI58_07690</name>
</gene>
<evidence type="ECO:0000256" key="1">
    <source>
        <dbReference type="ARBA" id="ARBA00023015"/>
    </source>
</evidence>
<feature type="domain" description="HTH luxR-type" evidence="5">
    <location>
        <begin position="134"/>
        <end position="199"/>
    </location>
</feature>
<accession>A0A845AIG2</accession>
<dbReference type="InterPro" id="IPR036388">
    <property type="entry name" value="WH-like_DNA-bd_sf"/>
</dbReference>
<evidence type="ECO:0000256" key="2">
    <source>
        <dbReference type="ARBA" id="ARBA00023125"/>
    </source>
</evidence>
<dbReference type="EMBL" id="WTYA01000005">
    <property type="protein sequence ID" value="MXP28701.1"/>
    <property type="molecule type" value="Genomic_DNA"/>
</dbReference>
<dbReference type="PROSITE" id="PS50110">
    <property type="entry name" value="RESPONSE_REGULATORY"/>
    <property type="match status" value="1"/>
</dbReference>
<evidence type="ECO:0000256" key="3">
    <source>
        <dbReference type="ARBA" id="ARBA00023163"/>
    </source>
</evidence>
<evidence type="ECO:0000259" key="5">
    <source>
        <dbReference type="PROSITE" id="PS50043"/>
    </source>
</evidence>
<feature type="domain" description="Response regulatory" evidence="6">
    <location>
        <begin position="6"/>
        <end position="118"/>
    </location>
</feature>
<dbReference type="OrthoDB" id="9782655at2"/>
<dbReference type="InterPro" id="IPR011006">
    <property type="entry name" value="CheY-like_superfamily"/>
</dbReference>
<evidence type="ECO:0000256" key="4">
    <source>
        <dbReference type="PROSITE-ProRule" id="PRU00169"/>
    </source>
</evidence>
<comment type="caution">
    <text evidence="4">Lacks conserved residue(s) required for the propagation of feature annotation.</text>
</comment>